<evidence type="ECO:0000313" key="16">
    <source>
        <dbReference type="EMBL" id="OBS23440.1"/>
    </source>
</evidence>
<dbReference type="InterPro" id="IPR042098">
    <property type="entry name" value="TauD-like_sf"/>
</dbReference>
<evidence type="ECO:0000259" key="15">
    <source>
        <dbReference type="Pfam" id="PF17900"/>
    </source>
</evidence>
<dbReference type="Pfam" id="PF17900">
    <property type="entry name" value="Peptidase_M1_N"/>
    <property type="match status" value="1"/>
</dbReference>
<accession>A0A1B8ASI0</accession>
<dbReference type="GO" id="GO:0016491">
    <property type="term" value="F:oxidoreductase activity"/>
    <property type="evidence" value="ECO:0007669"/>
    <property type="project" value="UniProtKB-KW"/>
</dbReference>
<dbReference type="InterPro" id="IPR050344">
    <property type="entry name" value="Peptidase_M1_aminopeptidases"/>
</dbReference>
<dbReference type="FunFam" id="3.60.130.10:FF:000005">
    <property type="entry name" value="TfdA family taurine dioxygenase"/>
    <property type="match status" value="1"/>
</dbReference>
<evidence type="ECO:0000256" key="3">
    <source>
        <dbReference type="ARBA" id="ARBA00022670"/>
    </source>
</evidence>
<dbReference type="Pfam" id="PF11838">
    <property type="entry name" value="ERAP1_C"/>
    <property type="match status" value="1"/>
</dbReference>
<dbReference type="InterPro" id="IPR042097">
    <property type="entry name" value="Aminopeptidase_N-like_N_sf"/>
</dbReference>
<dbReference type="GO" id="GO:0006508">
    <property type="term" value="P:proteolysis"/>
    <property type="evidence" value="ECO:0007669"/>
    <property type="project" value="UniProtKB-KW"/>
</dbReference>
<dbReference type="InterPro" id="IPR034016">
    <property type="entry name" value="M1_APN-typ"/>
</dbReference>
<dbReference type="InterPro" id="IPR001930">
    <property type="entry name" value="Peptidase_M1"/>
</dbReference>
<feature type="site" description="Transition state stabilizer" evidence="11">
    <location>
        <position position="833"/>
    </location>
</feature>
<dbReference type="FunFam" id="2.60.40.1910:FF:000004">
    <property type="entry name" value="Aminopeptidase"/>
    <property type="match status" value="1"/>
</dbReference>
<dbReference type="InterPro" id="IPR003819">
    <property type="entry name" value="TauD/TfdA-like"/>
</dbReference>
<dbReference type="OMA" id="MMEYVAI"/>
<feature type="domain" description="ERAP1-like C-terminal" evidence="14">
    <location>
        <begin position="966"/>
        <end position="1283"/>
    </location>
</feature>
<keyword evidence="2" id="KW-0031">Aminopeptidase</keyword>
<sequence length="1306" mass="146515">MPSAAIETLPGHILGGDAQSRPRLDQPLTYTGSLDNYSQLDITPVIGREFNGLQIRDLLKWDDVHIRDLAVTISQRGVVFLKDQDVTPNEMKDFMLRLTDLAGCPASSGLHVHPLTEEGSELGDQISVISSEKQKKGGGLTHQLSDVSRFASAGWHSDITFEKVPSDYAMLKIHTLPATGGDTLWASGYEVYDRLSDPMKKFLEGLTATHDATFFHDEARRLGNPIRKGIRGSPLNQGEQLTSVHPLIRTNPVTGWKSVFVNKGFTKRINGLSKDESDTLLAYLFNLVTQNHDAQVRYRWSKNDCAIWDNRSTFHCATYDYSAARAGDRSSIGARNPITRTHTHRIFHSQPLPHISLRASSSLSSVSDCSTRHLHTSQSPYLLPSSLSITSSRSFQSRPSILDPKTTSLISRQQQRNCSCRRAMLRNGNDVTSASLDIRRGRQVLPKNVKPLHYDLTLEPNFETFKYEGTVVIDFDVVEDSTSIALNTVDLEIHDTLVEANGSTISSSPTLDYDKDSQTTTITFDKTIPAGQKARLTQRFTGTLNDDMAGFYRSSYKDEQGNTKYIATTQFEATDARRAFPCLDEPALKATFTVTLIADKDLVCLGNMDVASEKEVDSKVTGKKSKSITYNKTPIMSTYLLAFIIGDLKQYETNNFRVPIRVWCTPDQNLDHAVFSAELAARTLEFYEEQFGSKYPLPKMDMVAVPDFAAGAMENWGLITYRVVDLLLDEKTSSAVTKKRVAEVVQHELAHQWFGNLVTMDFWDGLWLKEGFATWMSWYSSNAFYPEWRIWEGYVTEDLRSALSLDSLRSSHPIEVPVKRADEVNQIFDAISYEKGSCVLRMISKYLGEDIFLKGIRIYLDRHAYANTETTDLWAALSEASGKDVERVADIWTKKVGYPVVAVTEDESKGTINVKQNRFLRTADVKPEEDEVLYPVFLNLRTKEGIQEDLALNVREADFKVPDFDFYKVNSGHSGIYRTSYTSERLQKLGQNAKAGLLGVEDRAGMIADAGALAAAGYQKTSGLLSLLQGFDSEDEFIVWDEITLRVASLRDAWIFEEDDVNKALKAFQRDLVSKKANEIGWNISSSDDFTAQRFKALMFGKAAIVEDEAAKKAAFELFEKFISGDREAVQPNLRSSVFGVVLSYGGEAEYNAVLKEYETAKQSSERNTALRSLGFAKDPALMKRTLAYTLSDNVKTQDIYMPLAGLRAHKEGVLALWGWVKENWDVLTKRLPPGMSLLGDMVAISTSSFTHGDQIDDVKKFFEEKGSKGFELELAQSLDSMKAKQNWLARDKDDVKQWLIQNKYL</sequence>
<comment type="similarity">
    <text evidence="1">Belongs to the peptidase M1 family.</text>
</comment>
<comment type="caution">
    <text evidence="16">The sequence shown here is derived from an EMBL/GenBank/DDBJ whole genome shotgun (WGS) entry which is preliminary data.</text>
</comment>
<dbReference type="FunFam" id="1.25.50.20:FF:000002">
    <property type="entry name" value="Aminopeptidase"/>
    <property type="match status" value="1"/>
</dbReference>
<dbReference type="InterPro" id="IPR024571">
    <property type="entry name" value="ERAP1-like_C_dom"/>
</dbReference>
<dbReference type="Gene3D" id="3.60.130.10">
    <property type="entry name" value="Clavaminate synthase-like"/>
    <property type="match status" value="1"/>
</dbReference>
<feature type="binding site" evidence="10">
    <location>
        <position position="751"/>
    </location>
    <ligand>
        <name>Zn(2+)</name>
        <dbReference type="ChEBI" id="CHEBI:29105"/>
        <note>catalytic</note>
    </ligand>
</feature>
<dbReference type="PANTHER" id="PTHR11533">
    <property type="entry name" value="PROTEASE M1 ZINC METALLOPROTEASE"/>
    <property type="match status" value="1"/>
</dbReference>
<evidence type="ECO:0000256" key="10">
    <source>
        <dbReference type="PIRSR" id="PIRSR634016-3"/>
    </source>
</evidence>
<dbReference type="InterPro" id="IPR027268">
    <property type="entry name" value="Peptidase_M4/M1_CTD_sf"/>
</dbReference>
<keyword evidence="17" id="KW-1185">Reference proteome</keyword>
<evidence type="ECO:0000256" key="2">
    <source>
        <dbReference type="ARBA" id="ARBA00022438"/>
    </source>
</evidence>
<keyword evidence="6 10" id="KW-0862">Zinc</keyword>
<evidence type="ECO:0000259" key="13">
    <source>
        <dbReference type="Pfam" id="PF02668"/>
    </source>
</evidence>
<feature type="binding site" evidence="10">
    <location>
        <position position="770"/>
    </location>
    <ligand>
        <name>Zn(2+)</name>
        <dbReference type="ChEBI" id="CHEBI:29105"/>
        <note>catalytic</note>
    </ligand>
</feature>
<dbReference type="GO" id="GO:0042277">
    <property type="term" value="F:peptide binding"/>
    <property type="evidence" value="ECO:0007669"/>
    <property type="project" value="TreeGrafter"/>
</dbReference>
<feature type="binding site" evidence="10">
    <location>
        <position position="747"/>
    </location>
    <ligand>
        <name>Zn(2+)</name>
        <dbReference type="ChEBI" id="CHEBI:29105"/>
        <note>catalytic</note>
    </ligand>
</feature>
<dbReference type="InterPro" id="IPR014782">
    <property type="entry name" value="Peptidase_M1_dom"/>
</dbReference>
<feature type="domain" description="Peptidase M1 membrane alanine aminopeptidase" evidence="12">
    <location>
        <begin position="675"/>
        <end position="892"/>
    </location>
</feature>
<dbReference type="Pfam" id="PF02668">
    <property type="entry name" value="TauD"/>
    <property type="match status" value="1"/>
</dbReference>
<comment type="cofactor">
    <cofactor evidence="10">
        <name>Zn(2+)</name>
        <dbReference type="ChEBI" id="CHEBI:29105"/>
    </cofactor>
    <text evidence="10">Binds 1 zinc ion per subunit.</text>
</comment>
<feature type="domain" description="Aminopeptidase N-like N-terminal" evidence="15">
    <location>
        <begin position="450"/>
        <end position="640"/>
    </location>
</feature>
<dbReference type="STRING" id="36050.A0A1B8ASI0"/>
<organism evidence="16 17">
    <name type="scientific">Fusarium poae</name>
    <dbReference type="NCBI Taxonomy" id="36050"/>
    <lineage>
        <taxon>Eukaryota</taxon>
        <taxon>Fungi</taxon>
        <taxon>Dikarya</taxon>
        <taxon>Ascomycota</taxon>
        <taxon>Pezizomycotina</taxon>
        <taxon>Sordariomycetes</taxon>
        <taxon>Hypocreomycetidae</taxon>
        <taxon>Hypocreales</taxon>
        <taxon>Nectriaceae</taxon>
        <taxon>Fusarium</taxon>
    </lineage>
</organism>
<evidence type="ECO:0000259" key="14">
    <source>
        <dbReference type="Pfam" id="PF11838"/>
    </source>
</evidence>
<evidence type="ECO:0000256" key="6">
    <source>
        <dbReference type="ARBA" id="ARBA00022833"/>
    </source>
</evidence>
<evidence type="ECO:0000256" key="7">
    <source>
        <dbReference type="ARBA" id="ARBA00023002"/>
    </source>
</evidence>
<dbReference type="Gene3D" id="2.60.40.1730">
    <property type="entry name" value="tricorn interacting facor f3 domain"/>
    <property type="match status" value="1"/>
</dbReference>
<evidence type="ECO:0000256" key="1">
    <source>
        <dbReference type="ARBA" id="ARBA00010136"/>
    </source>
</evidence>
<dbReference type="EMBL" id="LYXU01000002">
    <property type="protein sequence ID" value="OBS23440.1"/>
    <property type="molecule type" value="Genomic_DNA"/>
</dbReference>
<dbReference type="SUPFAM" id="SSF55486">
    <property type="entry name" value="Metalloproteases ('zincins'), catalytic domain"/>
    <property type="match status" value="1"/>
</dbReference>
<dbReference type="Gene3D" id="1.25.50.20">
    <property type="match status" value="1"/>
</dbReference>
<dbReference type="GO" id="GO:0005737">
    <property type="term" value="C:cytoplasm"/>
    <property type="evidence" value="ECO:0007669"/>
    <property type="project" value="TreeGrafter"/>
</dbReference>
<evidence type="ECO:0000256" key="5">
    <source>
        <dbReference type="ARBA" id="ARBA00022801"/>
    </source>
</evidence>
<dbReference type="GO" id="GO:0070006">
    <property type="term" value="F:metalloaminopeptidase activity"/>
    <property type="evidence" value="ECO:0007669"/>
    <property type="project" value="TreeGrafter"/>
</dbReference>
<dbReference type="GO" id="GO:0043171">
    <property type="term" value="P:peptide catabolic process"/>
    <property type="evidence" value="ECO:0007669"/>
    <property type="project" value="TreeGrafter"/>
</dbReference>
<dbReference type="CDD" id="cd09601">
    <property type="entry name" value="M1_APN-Q_like"/>
    <property type="match status" value="1"/>
</dbReference>
<proteinExistence type="inferred from homology"/>
<keyword evidence="3" id="KW-0645">Protease</keyword>
<dbReference type="GO" id="GO:0016020">
    <property type="term" value="C:membrane"/>
    <property type="evidence" value="ECO:0007669"/>
    <property type="project" value="TreeGrafter"/>
</dbReference>
<evidence type="ECO:0000259" key="12">
    <source>
        <dbReference type="Pfam" id="PF01433"/>
    </source>
</evidence>
<keyword evidence="5" id="KW-0378">Hydrolase</keyword>
<dbReference type="GO" id="GO:0008270">
    <property type="term" value="F:zinc ion binding"/>
    <property type="evidence" value="ECO:0007669"/>
    <property type="project" value="InterPro"/>
</dbReference>
<evidence type="ECO:0000256" key="9">
    <source>
        <dbReference type="PIRSR" id="PIRSR634016-1"/>
    </source>
</evidence>
<evidence type="ECO:0000256" key="4">
    <source>
        <dbReference type="ARBA" id="ARBA00022723"/>
    </source>
</evidence>
<keyword evidence="4 10" id="KW-0479">Metal-binding</keyword>
<evidence type="ECO:0000313" key="17">
    <source>
        <dbReference type="Proteomes" id="UP000091967"/>
    </source>
</evidence>
<dbReference type="PRINTS" id="PR00756">
    <property type="entry name" value="ALADIPTASE"/>
</dbReference>
<evidence type="ECO:0000256" key="8">
    <source>
        <dbReference type="ARBA" id="ARBA00023049"/>
    </source>
</evidence>
<dbReference type="FunFam" id="2.60.40.1730:FF:000002">
    <property type="entry name" value="Aminopeptidase"/>
    <property type="match status" value="1"/>
</dbReference>
<evidence type="ECO:0000256" key="11">
    <source>
        <dbReference type="PIRSR" id="PIRSR634016-4"/>
    </source>
</evidence>
<feature type="domain" description="TauD/TfdA-like" evidence="13">
    <location>
        <begin position="41"/>
        <end position="323"/>
    </location>
</feature>
<dbReference type="PANTHER" id="PTHR11533:SF174">
    <property type="entry name" value="PUROMYCIN-SENSITIVE AMINOPEPTIDASE-RELATED"/>
    <property type="match status" value="1"/>
</dbReference>
<protein>
    <submittedName>
        <fullName evidence="16">Uncharacterized protein</fullName>
    </submittedName>
</protein>
<dbReference type="Gene3D" id="2.60.40.1910">
    <property type="match status" value="1"/>
</dbReference>
<feature type="active site" description="Proton acceptor" evidence="9">
    <location>
        <position position="748"/>
    </location>
</feature>
<dbReference type="InterPro" id="IPR045357">
    <property type="entry name" value="Aminopeptidase_N-like_N"/>
</dbReference>
<dbReference type="SUPFAM" id="SSF63737">
    <property type="entry name" value="Leukotriene A4 hydrolase N-terminal domain"/>
    <property type="match status" value="1"/>
</dbReference>
<dbReference type="FunFam" id="1.10.390.10:FF:000001">
    <property type="entry name" value="Aminopeptidase"/>
    <property type="match status" value="1"/>
</dbReference>
<gene>
    <name evidence="16" type="ORF">FPOA_03988</name>
</gene>
<reference evidence="16 17" key="1">
    <citation type="submission" date="2016-06" db="EMBL/GenBank/DDBJ databases">
        <title>Living apart together: crosstalk between the core and supernumerary genomes in a fungal plant pathogen.</title>
        <authorList>
            <person name="Vanheule A."/>
            <person name="Audenaert K."/>
            <person name="Warris S."/>
            <person name="Van De Geest H."/>
            <person name="Schijlen E."/>
            <person name="Hofte M."/>
            <person name="De Saeger S."/>
            <person name="Haesaert G."/>
            <person name="Waalwijk C."/>
            <person name="Van Der Lee T."/>
        </authorList>
    </citation>
    <scope>NUCLEOTIDE SEQUENCE [LARGE SCALE GENOMIC DNA]</scope>
    <source>
        <strain evidence="16 17">2516</strain>
    </source>
</reference>
<keyword evidence="7" id="KW-0560">Oxidoreductase</keyword>
<dbReference type="Gene3D" id="1.10.390.10">
    <property type="entry name" value="Neutral Protease Domain 2"/>
    <property type="match status" value="1"/>
</dbReference>
<dbReference type="SUPFAM" id="SSF51197">
    <property type="entry name" value="Clavaminate synthase-like"/>
    <property type="match status" value="1"/>
</dbReference>
<name>A0A1B8ASI0_FUSPO</name>
<dbReference type="Proteomes" id="UP000091967">
    <property type="component" value="Unassembled WGS sequence"/>
</dbReference>
<keyword evidence="8" id="KW-0482">Metalloprotease</keyword>
<dbReference type="Pfam" id="PF01433">
    <property type="entry name" value="Peptidase_M1"/>
    <property type="match status" value="1"/>
</dbReference>